<evidence type="ECO:0000256" key="2">
    <source>
        <dbReference type="SAM" id="MobiDB-lite"/>
    </source>
</evidence>
<feature type="compositionally biased region" description="Polar residues" evidence="2">
    <location>
        <begin position="81"/>
        <end position="103"/>
    </location>
</feature>
<evidence type="ECO:0008006" key="5">
    <source>
        <dbReference type="Google" id="ProtNLM"/>
    </source>
</evidence>
<dbReference type="EMBL" id="CAMPGE010013392">
    <property type="protein sequence ID" value="CAI2372131.1"/>
    <property type="molecule type" value="Genomic_DNA"/>
</dbReference>
<protein>
    <recommendedName>
        <fullName evidence="5">CUE domain-containing protein</fullName>
    </recommendedName>
</protein>
<dbReference type="PANTHER" id="PTHR31245:SF20">
    <property type="entry name" value="F18B13.13 PROTEIN"/>
    <property type="match status" value="1"/>
</dbReference>
<reference evidence="3" key="1">
    <citation type="submission" date="2023-07" db="EMBL/GenBank/DDBJ databases">
        <authorList>
            <consortium name="AG Swart"/>
            <person name="Singh M."/>
            <person name="Singh A."/>
            <person name="Seah K."/>
            <person name="Emmerich C."/>
        </authorList>
    </citation>
    <scope>NUCLEOTIDE SEQUENCE</scope>
    <source>
        <strain evidence="3">DP1</strain>
    </source>
</reference>
<dbReference type="Proteomes" id="UP001295684">
    <property type="component" value="Unassembled WGS sequence"/>
</dbReference>
<accession>A0AAD1XGZ4</accession>
<sequence length="292" mass="33087">MQAIVSESLSNDVEMTRQAKRFKKGCLENNEYVPITHKIPFTRLKLQFPNLNEESLQTLLKDCDNDMMKAIRNLNKGKKSSYNCNPFSNQENKSSNIDFSPSSIKRKRRFNEISNSSNESSKDLSHMSDEEEKSPTIDNPEEVNRAIEGISYALFDKLKSASTEETALNLIKEGLGSFKEVVASSRKSPRSSKGKDFEKERKAISEAIKKLITDNVTLKKGINILVKKNEENCQKVSQFDNLVKEYQKLQAENQDLRRGVDILKYKNSSEKCDEGMFNNFNHFGGAGGSGVF</sequence>
<feature type="region of interest" description="Disordered" evidence="2">
    <location>
        <begin position="81"/>
        <end position="138"/>
    </location>
</feature>
<comment type="caution">
    <text evidence="3">The sequence shown here is derived from an EMBL/GenBank/DDBJ whole genome shotgun (WGS) entry which is preliminary data.</text>
</comment>
<evidence type="ECO:0000313" key="4">
    <source>
        <dbReference type="Proteomes" id="UP001295684"/>
    </source>
</evidence>
<keyword evidence="1" id="KW-0175">Coiled coil</keyword>
<evidence type="ECO:0000313" key="3">
    <source>
        <dbReference type="EMBL" id="CAI2372131.1"/>
    </source>
</evidence>
<proteinExistence type="predicted"/>
<organism evidence="3 4">
    <name type="scientific">Euplotes crassus</name>
    <dbReference type="NCBI Taxonomy" id="5936"/>
    <lineage>
        <taxon>Eukaryota</taxon>
        <taxon>Sar</taxon>
        <taxon>Alveolata</taxon>
        <taxon>Ciliophora</taxon>
        <taxon>Intramacronucleata</taxon>
        <taxon>Spirotrichea</taxon>
        <taxon>Hypotrichia</taxon>
        <taxon>Euplotida</taxon>
        <taxon>Euplotidae</taxon>
        <taxon>Moneuplotes</taxon>
    </lineage>
</organism>
<feature type="coiled-coil region" evidence="1">
    <location>
        <begin position="239"/>
        <end position="266"/>
    </location>
</feature>
<dbReference type="PANTHER" id="PTHR31245">
    <property type="entry name" value="UBIQUITIN SYSTEM COMPONENT CUE PROTEIN"/>
    <property type="match status" value="1"/>
</dbReference>
<gene>
    <name evidence="3" type="ORF">ECRASSUSDP1_LOCUS13459</name>
</gene>
<evidence type="ECO:0000256" key="1">
    <source>
        <dbReference type="SAM" id="Coils"/>
    </source>
</evidence>
<dbReference type="AlphaFoldDB" id="A0AAD1XGZ4"/>
<name>A0AAD1XGZ4_EUPCR</name>
<keyword evidence="4" id="KW-1185">Reference proteome</keyword>
<dbReference type="CDD" id="cd14279">
    <property type="entry name" value="CUE"/>
    <property type="match status" value="1"/>
</dbReference>